<proteinExistence type="predicted"/>
<protein>
    <submittedName>
        <fullName evidence="2">Uncharacterized protein</fullName>
    </submittedName>
</protein>
<organism evidence="2 3">
    <name type="scientific">Zizania palustris</name>
    <name type="common">Northern wild rice</name>
    <dbReference type="NCBI Taxonomy" id="103762"/>
    <lineage>
        <taxon>Eukaryota</taxon>
        <taxon>Viridiplantae</taxon>
        <taxon>Streptophyta</taxon>
        <taxon>Embryophyta</taxon>
        <taxon>Tracheophyta</taxon>
        <taxon>Spermatophyta</taxon>
        <taxon>Magnoliopsida</taxon>
        <taxon>Liliopsida</taxon>
        <taxon>Poales</taxon>
        <taxon>Poaceae</taxon>
        <taxon>BOP clade</taxon>
        <taxon>Oryzoideae</taxon>
        <taxon>Oryzeae</taxon>
        <taxon>Zizaniinae</taxon>
        <taxon>Zizania</taxon>
    </lineage>
</organism>
<evidence type="ECO:0000256" key="1">
    <source>
        <dbReference type="SAM" id="MobiDB-lite"/>
    </source>
</evidence>
<dbReference type="AlphaFoldDB" id="A0A8J5SE77"/>
<evidence type="ECO:0000313" key="3">
    <source>
        <dbReference type="Proteomes" id="UP000729402"/>
    </source>
</evidence>
<dbReference type="OrthoDB" id="418595at2759"/>
<keyword evidence="3" id="KW-1185">Reference proteome</keyword>
<comment type="caution">
    <text evidence="2">The sequence shown here is derived from an EMBL/GenBank/DDBJ whole genome shotgun (WGS) entry which is preliminary data.</text>
</comment>
<sequence length="74" mass="8217">MRSRPLSALRMSDNPFAAAANGNRKAGPNPTSPNHLIEERTLRKLRLSKALTILEGMTVSEACRRMAVRWVDAI</sequence>
<dbReference type="Proteomes" id="UP000729402">
    <property type="component" value="Unassembled WGS sequence"/>
</dbReference>
<name>A0A8J5SE77_ZIZPA</name>
<gene>
    <name evidence="2" type="ORF">GUJ93_ZPchr0006g42420</name>
</gene>
<reference evidence="2" key="1">
    <citation type="journal article" date="2021" name="bioRxiv">
        <title>Whole Genome Assembly and Annotation of Northern Wild Rice, Zizania palustris L., Supports a Whole Genome Duplication in the Zizania Genus.</title>
        <authorList>
            <person name="Haas M."/>
            <person name="Kono T."/>
            <person name="Macchietto M."/>
            <person name="Millas R."/>
            <person name="McGilp L."/>
            <person name="Shao M."/>
            <person name="Duquette J."/>
            <person name="Hirsch C.N."/>
            <person name="Kimball J."/>
        </authorList>
    </citation>
    <scope>NUCLEOTIDE SEQUENCE</scope>
    <source>
        <tissue evidence="2">Fresh leaf tissue</tissue>
    </source>
</reference>
<feature type="region of interest" description="Disordered" evidence="1">
    <location>
        <begin position="1"/>
        <end position="38"/>
    </location>
</feature>
<dbReference type="EMBL" id="JAAALK010000283">
    <property type="protein sequence ID" value="KAG8074156.1"/>
    <property type="molecule type" value="Genomic_DNA"/>
</dbReference>
<reference evidence="2" key="2">
    <citation type="submission" date="2021-02" db="EMBL/GenBank/DDBJ databases">
        <authorList>
            <person name="Kimball J.A."/>
            <person name="Haas M.W."/>
            <person name="Macchietto M."/>
            <person name="Kono T."/>
            <person name="Duquette J."/>
            <person name="Shao M."/>
        </authorList>
    </citation>
    <scope>NUCLEOTIDE SEQUENCE</scope>
    <source>
        <tissue evidence="2">Fresh leaf tissue</tissue>
    </source>
</reference>
<evidence type="ECO:0000313" key="2">
    <source>
        <dbReference type="EMBL" id="KAG8074156.1"/>
    </source>
</evidence>
<accession>A0A8J5SE77</accession>